<evidence type="ECO:0000256" key="6">
    <source>
        <dbReference type="ARBA" id="ARBA00012487"/>
    </source>
</evidence>
<protein>
    <recommendedName>
        <fullName evidence="7">Phosphatidate cytidylyltransferase</fullName>
        <ecNumber evidence="6">2.7.7.41</ecNumber>
    </recommendedName>
    <alternativeName>
        <fullName evidence="20">CDP-DAG synthase</fullName>
    </alternativeName>
    <alternativeName>
        <fullName evidence="22">CDP-DG synthase</fullName>
    </alternativeName>
    <alternativeName>
        <fullName evidence="18">CDP-diacylglycerol synthase</fullName>
    </alternativeName>
    <alternativeName>
        <fullName evidence="21">CDP-diglyceride pyrophosphorylase</fullName>
    </alternativeName>
    <alternativeName>
        <fullName evidence="23">CDP-diglyceride synthase</fullName>
    </alternativeName>
    <alternativeName>
        <fullName evidence="19">CTP:phosphatidate cytidylyltransferase</fullName>
    </alternativeName>
</protein>
<evidence type="ECO:0000256" key="22">
    <source>
        <dbReference type="ARBA" id="ARBA00032743"/>
    </source>
</evidence>
<gene>
    <name evidence="25" type="ORF">SAMN05421852_10647</name>
</gene>
<feature type="transmembrane region" description="Helical" evidence="24">
    <location>
        <begin position="81"/>
        <end position="101"/>
    </location>
</feature>
<evidence type="ECO:0000256" key="2">
    <source>
        <dbReference type="ARBA" id="ARBA00004651"/>
    </source>
</evidence>
<evidence type="ECO:0000313" key="26">
    <source>
        <dbReference type="Proteomes" id="UP000199545"/>
    </source>
</evidence>
<evidence type="ECO:0000256" key="18">
    <source>
        <dbReference type="ARBA" id="ARBA00029893"/>
    </source>
</evidence>
<name>A0A1I3PNW3_9BACL</name>
<evidence type="ECO:0000256" key="16">
    <source>
        <dbReference type="ARBA" id="ARBA00023209"/>
    </source>
</evidence>
<dbReference type="GO" id="GO:0005886">
    <property type="term" value="C:plasma membrane"/>
    <property type="evidence" value="ECO:0007669"/>
    <property type="project" value="UniProtKB-SubCell"/>
</dbReference>
<keyword evidence="17" id="KW-1208">Phospholipid metabolism</keyword>
<dbReference type="Proteomes" id="UP000199545">
    <property type="component" value="Unassembled WGS sequence"/>
</dbReference>
<evidence type="ECO:0000256" key="10">
    <source>
        <dbReference type="ARBA" id="ARBA00022679"/>
    </source>
</evidence>
<keyword evidence="10 25" id="KW-0808">Transferase</keyword>
<feature type="transmembrane region" description="Helical" evidence="24">
    <location>
        <begin position="113"/>
        <end position="133"/>
    </location>
</feature>
<evidence type="ECO:0000256" key="4">
    <source>
        <dbReference type="ARBA" id="ARBA00005189"/>
    </source>
</evidence>
<feature type="transmembrane region" description="Helical" evidence="24">
    <location>
        <begin position="139"/>
        <end position="158"/>
    </location>
</feature>
<comment type="pathway">
    <text evidence="3">Phospholipid metabolism; CDP-diacylglycerol biosynthesis; CDP-diacylglycerol from sn-glycerol 3-phosphate: step 3/3.</text>
</comment>
<dbReference type="OrthoDB" id="9799199at2"/>
<dbReference type="RefSeq" id="WP_093229377.1">
    <property type="nucleotide sequence ID" value="NZ_FORR01000006.1"/>
</dbReference>
<dbReference type="AlphaFoldDB" id="A0A1I3PNW3"/>
<feature type="transmembrane region" description="Helical" evidence="24">
    <location>
        <begin position="179"/>
        <end position="198"/>
    </location>
</feature>
<comment type="catalytic activity">
    <reaction evidence="1">
        <text>a 1,2-diacyl-sn-glycero-3-phosphate + CTP + H(+) = a CDP-1,2-diacyl-sn-glycerol + diphosphate</text>
        <dbReference type="Rhea" id="RHEA:16229"/>
        <dbReference type="ChEBI" id="CHEBI:15378"/>
        <dbReference type="ChEBI" id="CHEBI:33019"/>
        <dbReference type="ChEBI" id="CHEBI:37563"/>
        <dbReference type="ChEBI" id="CHEBI:58332"/>
        <dbReference type="ChEBI" id="CHEBI:58608"/>
        <dbReference type="EC" id="2.7.7.41"/>
    </reaction>
</comment>
<evidence type="ECO:0000256" key="8">
    <source>
        <dbReference type="ARBA" id="ARBA00022475"/>
    </source>
</evidence>
<keyword evidence="13 24" id="KW-1133">Transmembrane helix</keyword>
<reference evidence="25 26" key="1">
    <citation type="submission" date="2016-10" db="EMBL/GenBank/DDBJ databases">
        <authorList>
            <person name="de Groot N.N."/>
        </authorList>
    </citation>
    <scope>NUCLEOTIDE SEQUENCE [LARGE SCALE GENOMIC DNA]</scope>
    <source>
        <strain evidence="25 26">DSM 44778</strain>
    </source>
</reference>
<keyword evidence="12 25" id="KW-0548">Nucleotidyltransferase</keyword>
<evidence type="ECO:0000256" key="7">
    <source>
        <dbReference type="ARBA" id="ARBA00019373"/>
    </source>
</evidence>
<keyword evidence="14" id="KW-0443">Lipid metabolism</keyword>
<evidence type="ECO:0000256" key="9">
    <source>
        <dbReference type="ARBA" id="ARBA00022516"/>
    </source>
</evidence>
<comment type="similarity">
    <text evidence="5">Belongs to the CDS family.</text>
</comment>
<evidence type="ECO:0000256" key="15">
    <source>
        <dbReference type="ARBA" id="ARBA00023136"/>
    </source>
</evidence>
<keyword evidence="9" id="KW-0444">Lipid biosynthesis</keyword>
<comment type="pathway">
    <text evidence="4">Lipid metabolism.</text>
</comment>
<evidence type="ECO:0000256" key="13">
    <source>
        <dbReference type="ARBA" id="ARBA00022989"/>
    </source>
</evidence>
<evidence type="ECO:0000256" key="24">
    <source>
        <dbReference type="SAM" id="Phobius"/>
    </source>
</evidence>
<evidence type="ECO:0000256" key="21">
    <source>
        <dbReference type="ARBA" id="ARBA00032396"/>
    </source>
</evidence>
<keyword evidence="26" id="KW-1185">Reference proteome</keyword>
<proteinExistence type="inferred from homology"/>
<dbReference type="EMBL" id="FORR01000006">
    <property type="protein sequence ID" value="SFJ23017.1"/>
    <property type="molecule type" value="Genomic_DNA"/>
</dbReference>
<evidence type="ECO:0000256" key="3">
    <source>
        <dbReference type="ARBA" id="ARBA00005119"/>
    </source>
</evidence>
<dbReference type="PANTHER" id="PTHR46382:SF1">
    <property type="entry name" value="PHOSPHATIDATE CYTIDYLYLTRANSFERASE"/>
    <property type="match status" value="1"/>
</dbReference>
<evidence type="ECO:0000256" key="19">
    <source>
        <dbReference type="ARBA" id="ARBA00031825"/>
    </source>
</evidence>
<dbReference type="EC" id="2.7.7.41" evidence="6"/>
<evidence type="ECO:0000256" key="5">
    <source>
        <dbReference type="ARBA" id="ARBA00010185"/>
    </source>
</evidence>
<evidence type="ECO:0000313" key="25">
    <source>
        <dbReference type="EMBL" id="SFJ23017.1"/>
    </source>
</evidence>
<evidence type="ECO:0000256" key="17">
    <source>
        <dbReference type="ARBA" id="ARBA00023264"/>
    </source>
</evidence>
<evidence type="ECO:0000256" key="11">
    <source>
        <dbReference type="ARBA" id="ARBA00022692"/>
    </source>
</evidence>
<keyword evidence="8" id="KW-1003">Cell membrane</keyword>
<evidence type="ECO:0000256" key="23">
    <source>
        <dbReference type="ARBA" id="ARBA00033406"/>
    </source>
</evidence>
<comment type="subcellular location">
    <subcellularLocation>
        <location evidence="2">Cell membrane</location>
        <topology evidence="2">Multi-pass membrane protein</topology>
    </subcellularLocation>
</comment>
<dbReference type="GO" id="GO:0004605">
    <property type="term" value="F:phosphatidate cytidylyltransferase activity"/>
    <property type="evidence" value="ECO:0007669"/>
    <property type="project" value="UniProtKB-EC"/>
</dbReference>
<evidence type="ECO:0000256" key="1">
    <source>
        <dbReference type="ARBA" id="ARBA00001698"/>
    </source>
</evidence>
<dbReference type="Pfam" id="PF01148">
    <property type="entry name" value="CTP_transf_1"/>
    <property type="match status" value="1"/>
</dbReference>
<keyword evidence="15 24" id="KW-0472">Membrane</keyword>
<evidence type="ECO:0000256" key="20">
    <source>
        <dbReference type="ARBA" id="ARBA00032253"/>
    </source>
</evidence>
<dbReference type="STRING" id="46223.SAMN05421852_10647"/>
<dbReference type="GO" id="GO:0016024">
    <property type="term" value="P:CDP-diacylglycerol biosynthetic process"/>
    <property type="evidence" value="ECO:0007669"/>
    <property type="project" value="TreeGrafter"/>
</dbReference>
<keyword evidence="16" id="KW-0594">Phospholipid biosynthesis</keyword>
<organism evidence="25 26">
    <name type="scientific">Thermoflavimicrobium dichotomicum</name>
    <dbReference type="NCBI Taxonomy" id="46223"/>
    <lineage>
        <taxon>Bacteria</taxon>
        <taxon>Bacillati</taxon>
        <taxon>Bacillota</taxon>
        <taxon>Bacilli</taxon>
        <taxon>Bacillales</taxon>
        <taxon>Thermoactinomycetaceae</taxon>
        <taxon>Thermoflavimicrobium</taxon>
    </lineage>
</organism>
<accession>A0A1I3PNW3</accession>
<sequence length="267" mass="30005">MKQRVITGVLGAAGFLFLLWLGNWWYSSLIFVLATIAYLEYCRMKDLNWNQIQVFVGLILVWSLLVTTGLNQHVTLPSYPIFENTELINLGMVLFFVLIVLSKNRFDIHQMAYLFVGALYIGYGFAYMIRTIWRVDGLVLTLLIIFVTWATDTAALFLGKRFGKRKLWPEISPNKTVEGFVAGLVFGVLMSVVMVHFFPNLGHLSMGILLGFAISFSGQVGDLVESAWKRTTGVKDSGAILPGHGGILDRFDSLLFTFIILSLFDIV</sequence>
<keyword evidence="11 24" id="KW-0812">Transmembrane</keyword>
<dbReference type="PANTHER" id="PTHR46382">
    <property type="entry name" value="PHOSPHATIDATE CYTIDYLYLTRANSFERASE"/>
    <property type="match status" value="1"/>
</dbReference>
<evidence type="ECO:0000256" key="14">
    <source>
        <dbReference type="ARBA" id="ARBA00023098"/>
    </source>
</evidence>
<evidence type="ECO:0000256" key="12">
    <source>
        <dbReference type="ARBA" id="ARBA00022695"/>
    </source>
</evidence>
<feature type="transmembrane region" description="Helical" evidence="24">
    <location>
        <begin position="54"/>
        <end position="75"/>
    </location>
</feature>